<dbReference type="OrthoDB" id="7356080at2"/>
<dbReference type="Gene3D" id="3.40.630.30">
    <property type="match status" value="1"/>
</dbReference>
<dbReference type="GO" id="GO:0016747">
    <property type="term" value="F:acyltransferase activity, transferring groups other than amino-acyl groups"/>
    <property type="evidence" value="ECO:0007669"/>
    <property type="project" value="InterPro"/>
</dbReference>
<dbReference type="PATRIC" id="fig|1615673.3.peg.4027"/>
<dbReference type="AlphaFoldDB" id="A0A0R3AKX7"/>
<evidence type="ECO:0000256" key="1">
    <source>
        <dbReference type="ARBA" id="ARBA00022679"/>
    </source>
</evidence>
<keyword evidence="2" id="KW-0012">Acyltransferase</keyword>
<dbReference type="Proteomes" id="UP000050852">
    <property type="component" value="Unassembled WGS sequence"/>
</dbReference>
<gene>
    <name evidence="4" type="ORF">TX23_14795</name>
</gene>
<evidence type="ECO:0000313" key="4">
    <source>
        <dbReference type="EMBL" id="KRP71540.1"/>
    </source>
</evidence>
<evidence type="ECO:0000313" key="5">
    <source>
        <dbReference type="Proteomes" id="UP000050852"/>
    </source>
</evidence>
<dbReference type="Pfam" id="PF00583">
    <property type="entry name" value="Acetyltransf_1"/>
    <property type="match status" value="1"/>
</dbReference>
<dbReference type="EMBL" id="JYLN01000005">
    <property type="protein sequence ID" value="KRP71540.1"/>
    <property type="molecule type" value="Genomic_DNA"/>
</dbReference>
<dbReference type="PANTHER" id="PTHR43877:SF1">
    <property type="entry name" value="ACETYLTRANSFERASE"/>
    <property type="match status" value="1"/>
</dbReference>
<dbReference type="PANTHER" id="PTHR43877">
    <property type="entry name" value="AMINOALKYLPHOSPHONATE N-ACETYLTRANSFERASE-RELATED-RELATED"/>
    <property type="match status" value="1"/>
</dbReference>
<name>A0A0R3AKX7_9PSED</name>
<sequence>MQVLIRAATADDVDTLCAIRTSVVQNHLSLEQMAERGITPPVLVDALRQAPCAWIAEVDGQAAGFSMVDLDEGEVFAMFVLPTHENLGLGRQLMAVAEAALFERHDRLYLVTDGRDEIRANGFYQRLGWSNVGQVDGDDVRYEKNRAP</sequence>
<reference evidence="4 5" key="1">
    <citation type="submission" date="2015-02" db="EMBL/GenBank/DDBJ databases">
        <title>Two Pseudomonas sp. nov., isolated from raw milk.</title>
        <authorList>
            <person name="Wenning M."/>
            <person name="von Neubeck M."/>
            <person name="Huptas C."/>
            <person name="Scherer S."/>
        </authorList>
    </citation>
    <scope>NUCLEOTIDE SEQUENCE [LARGE SCALE GENOMIC DNA]</scope>
    <source>
        <strain evidence="4 5">DSM 29164</strain>
    </source>
</reference>
<dbReference type="InterPro" id="IPR000182">
    <property type="entry name" value="GNAT_dom"/>
</dbReference>
<proteinExistence type="predicted"/>
<organism evidence="4 5">
    <name type="scientific">Pseudomonas paralactis</name>
    <dbReference type="NCBI Taxonomy" id="1615673"/>
    <lineage>
        <taxon>Bacteria</taxon>
        <taxon>Pseudomonadati</taxon>
        <taxon>Pseudomonadota</taxon>
        <taxon>Gammaproteobacteria</taxon>
        <taxon>Pseudomonadales</taxon>
        <taxon>Pseudomonadaceae</taxon>
        <taxon>Pseudomonas</taxon>
    </lineage>
</organism>
<evidence type="ECO:0000259" key="3">
    <source>
        <dbReference type="PROSITE" id="PS51186"/>
    </source>
</evidence>
<accession>A0A0R3AKX7</accession>
<dbReference type="CDD" id="cd04301">
    <property type="entry name" value="NAT_SF"/>
    <property type="match status" value="1"/>
</dbReference>
<dbReference type="SUPFAM" id="SSF55729">
    <property type="entry name" value="Acyl-CoA N-acyltransferases (Nat)"/>
    <property type="match status" value="1"/>
</dbReference>
<keyword evidence="1 4" id="KW-0808">Transferase</keyword>
<protein>
    <submittedName>
        <fullName evidence="4">GCN5 family acetyltransferase</fullName>
    </submittedName>
</protein>
<comment type="caution">
    <text evidence="4">The sequence shown here is derived from an EMBL/GenBank/DDBJ whole genome shotgun (WGS) entry which is preliminary data.</text>
</comment>
<feature type="domain" description="N-acetyltransferase" evidence="3">
    <location>
        <begin position="3"/>
        <end position="147"/>
    </location>
</feature>
<dbReference type="InterPro" id="IPR016181">
    <property type="entry name" value="Acyl_CoA_acyltransferase"/>
</dbReference>
<dbReference type="PROSITE" id="PS51186">
    <property type="entry name" value="GNAT"/>
    <property type="match status" value="1"/>
</dbReference>
<dbReference type="InterPro" id="IPR050832">
    <property type="entry name" value="Bact_Acetyltransf"/>
</dbReference>
<evidence type="ECO:0000256" key="2">
    <source>
        <dbReference type="ARBA" id="ARBA00023315"/>
    </source>
</evidence>
<dbReference type="RefSeq" id="WP_057702794.1">
    <property type="nucleotide sequence ID" value="NZ_JYLN01000005.1"/>
</dbReference>